<dbReference type="Gene3D" id="3.10.20.30">
    <property type="match status" value="1"/>
</dbReference>
<reference evidence="1" key="1">
    <citation type="submission" date="2018-05" db="EMBL/GenBank/DDBJ databases">
        <authorList>
            <person name="Lanie J.A."/>
            <person name="Ng W.-L."/>
            <person name="Kazmierczak K.M."/>
            <person name="Andrzejewski T.M."/>
            <person name="Davidsen T.M."/>
            <person name="Wayne K.J."/>
            <person name="Tettelin H."/>
            <person name="Glass J.I."/>
            <person name="Rusch D."/>
            <person name="Podicherti R."/>
            <person name="Tsui H.-C.T."/>
            <person name="Winkler M.E."/>
        </authorList>
    </citation>
    <scope>NUCLEOTIDE SEQUENCE</scope>
</reference>
<dbReference type="EMBL" id="UINC01221999">
    <property type="protein sequence ID" value="SVE50578.1"/>
    <property type="molecule type" value="Genomic_DNA"/>
</dbReference>
<dbReference type="PANTHER" id="PTHR34472:SF1">
    <property type="entry name" value="SULFUR CARRIER PROTEIN THIS"/>
    <property type="match status" value="1"/>
</dbReference>
<sequence>MEVIINGKATEIHQSMSIVDYLTSIGFDKKVSIAVAINGEIIPKGEYGETQLKTGDSMEVVRAIGGG</sequence>
<dbReference type="InterPro" id="IPR016155">
    <property type="entry name" value="Mopterin_synth/thiamin_S_b"/>
</dbReference>
<dbReference type="AlphaFoldDB" id="A0A383E3A6"/>
<dbReference type="NCBIfam" id="TIGR01683">
    <property type="entry name" value="thiS"/>
    <property type="match status" value="1"/>
</dbReference>
<name>A0A383E3A6_9ZZZZ</name>
<dbReference type="CDD" id="cd00565">
    <property type="entry name" value="Ubl_ThiS"/>
    <property type="match status" value="1"/>
</dbReference>
<dbReference type="SUPFAM" id="SSF54285">
    <property type="entry name" value="MoaD/ThiS"/>
    <property type="match status" value="1"/>
</dbReference>
<dbReference type="InterPro" id="IPR003749">
    <property type="entry name" value="ThiS/MoaD-like"/>
</dbReference>
<dbReference type="InterPro" id="IPR012675">
    <property type="entry name" value="Beta-grasp_dom_sf"/>
</dbReference>
<dbReference type="Pfam" id="PF02597">
    <property type="entry name" value="ThiS"/>
    <property type="match status" value="1"/>
</dbReference>
<dbReference type="PANTHER" id="PTHR34472">
    <property type="entry name" value="SULFUR CARRIER PROTEIN THIS"/>
    <property type="match status" value="1"/>
</dbReference>
<gene>
    <name evidence="1" type="ORF">METZ01_LOCUS503432</name>
</gene>
<accession>A0A383E3A6</accession>
<organism evidence="1">
    <name type="scientific">marine metagenome</name>
    <dbReference type="NCBI Taxonomy" id="408172"/>
    <lineage>
        <taxon>unclassified sequences</taxon>
        <taxon>metagenomes</taxon>
        <taxon>ecological metagenomes</taxon>
    </lineage>
</organism>
<protein>
    <recommendedName>
        <fullName evidence="2">Thiamine biosynthesis protein ThiS</fullName>
    </recommendedName>
</protein>
<proteinExistence type="predicted"/>
<dbReference type="InterPro" id="IPR010035">
    <property type="entry name" value="Thi_S"/>
</dbReference>
<evidence type="ECO:0008006" key="2">
    <source>
        <dbReference type="Google" id="ProtNLM"/>
    </source>
</evidence>
<evidence type="ECO:0000313" key="1">
    <source>
        <dbReference type="EMBL" id="SVE50578.1"/>
    </source>
</evidence>